<protein>
    <recommendedName>
        <fullName evidence="4">Glutamate [NMDA] receptor subunit 1</fullName>
    </recommendedName>
</protein>
<dbReference type="SUPFAM" id="SSF53955">
    <property type="entry name" value="Lysozyme-like"/>
    <property type="match status" value="1"/>
</dbReference>
<sequence length="1444" mass="161666">MTSSDVASSFTSAGSLTGSGFTFLVNSNGSSLPSSCRMVVKSFSIFHIKQFDTEALMSCCGNILWFEKCITSEYAAGGHRPTRSDAAKHYAIRKSQSKVLLFSDSPMFPTTSSHISHCLAPEDASPQRRRLYLDLETASSTDDWLHCARHRLIVNFTRSANCPLCCAIGALDWGADAKIFEPCELAQELHRIIDLKFLYREISLLVCVAGFQNYDTGYFSKKPDGSYYTGIFGIHSSTIKWMARHQGNLTDDDIADDLSIFTEHVLKLDFGERRDDTIYDFYSQNCMGDDVERLNCYLNPYVTKDFIVHNPKGRPLPGRGKIHARTYHKDYHRTILSNSNDRKYTHSFVCRVCDSESAKFKRRIDFLDHLTQTHGCDVETINLRFSSSEQFRAWKDQYEAEDRNRFSVVTHCKAYNKTLFRCQRSGFFKSRGKGVRRLKKVGSKKINGYCPAQIKLVQRADGELDVAITRTHWGHDDEIAHCSLSTKERQFLAERIASNIPFSDILHEIRTSANETGELKRLHLVTTKDLHNISNEFDLKSLKNSLQMGDFESIDDDLASISENRDDLVVEEGGCSSFEEADVIVGQPCREDSSDDGDSLQETRSRLLLTISALVEEKKSSIQIFVDSLPADAQLGSCAEKTRTRASSATTGRSDTFDSGLADVSRGTSFWQVARRDVQLGSDTDGRAILGRFQTTSQSHEDDAEIKVQVESVIEFEPGLENYTSNLKEMKYAQARVYLLYANKRDAGVIFRDAAALNMTDVGYVWIVTEQAMDTVNVPIGTIGLKLIHAANEKAHISDSIRVLVSALRDMNQTRNITEAPKDCDNSGSIWETGKSLFEYIRKQVLLIGATGKVAFDDNGDRINAEYDVLNVQSPGKYISVGNYHYNADTDRMRLKMVDHKIVWPGKSRSKPEGFILPTHLKVLTIEEKPFVYVRQLKEDEHCGVDEIPCPHFNNTNIEDGQLFCCKGFCMDLLKELAKTINFTFDLALSPDGQFGNYVIKNASGGKKEWTGLIGELVAERADMIVAPLTINPERAEFIEFSKPFKYQGITILEKKPSRSSTLVSFLQPFSNTLWILVMVSVHVVALVLYLLDRFSPFGRFKLANTDGTEEDALNLSSAIWFAWGVLLNSGIGEGTPRSFSARVLGMVWAGFAMIIVASYTANLAAFLVLERPKTKLSGINDARLRNTMDNLTCATVKGSAVDMYFRRQVELSNMYRTMEANNYDTAEEAIRDVKIGKLMAFIWDSSRLDFEAAQDCELVTAGELFGRSGYGIGLQKGSPWADSVTLAILDFHESGIMESLDNKWILQGNLQQCEQFEKTPNTLGLKNMAGVFILVAVGILGGIGLIIIEMAYKKHQIKKQKKMELARHAADKWRGVIEKRKTLRATIAGQRRLKANGINDTGVSLSVEALPRGVLDLPSPVRAWPGNPPIRQRVPSDSPLPQP</sequence>
<evidence type="ECO:0000256" key="27">
    <source>
        <dbReference type="SAM" id="MobiDB-lite"/>
    </source>
</evidence>
<evidence type="ECO:0000256" key="8">
    <source>
        <dbReference type="ARBA" id="ARBA00022692"/>
    </source>
</evidence>
<evidence type="ECO:0000256" key="20">
    <source>
        <dbReference type="ARBA" id="ARBA00023303"/>
    </source>
</evidence>
<evidence type="ECO:0000256" key="18">
    <source>
        <dbReference type="ARBA" id="ARBA00023257"/>
    </source>
</evidence>
<evidence type="ECO:0000256" key="16">
    <source>
        <dbReference type="ARBA" id="ARBA00023170"/>
    </source>
</evidence>
<evidence type="ECO:0000256" key="13">
    <source>
        <dbReference type="ARBA" id="ARBA00023065"/>
    </source>
</evidence>
<evidence type="ECO:0000256" key="24">
    <source>
        <dbReference type="PIRSR" id="PIRSR601508-1"/>
    </source>
</evidence>
<evidence type="ECO:0000256" key="21">
    <source>
        <dbReference type="ARBA" id="ARBA00024675"/>
    </source>
</evidence>
<evidence type="ECO:0000256" key="28">
    <source>
        <dbReference type="SAM" id="Phobius"/>
    </source>
</evidence>
<dbReference type="CDD" id="cd13719">
    <property type="entry name" value="PBP2_iGluR_NMDA_Nr1"/>
    <property type="match status" value="1"/>
</dbReference>
<name>A0A6H5FXW7_9HEMI</name>
<feature type="binding site" evidence="24">
    <location>
        <position position="1245"/>
    </location>
    <ligand>
        <name>L-glutamate</name>
        <dbReference type="ChEBI" id="CHEBI:29985"/>
    </ligand>
</feature>
<dbReference type="InterPro" id="IPR019594">
    <property type="entry name" value="Glu/Gly-bd"/>
</dbReference>
<dbReference type="PRINTS" id="PR00177">
    <property type="entry name" value="NMDARECEPTOR"/>
</dbReference>
<keyword evidence="20" id="KW-0407">Ion channel</keyword>
<dbReference type="GO" id="GO:0014069">
    <property type="term" value="C:postsynaptic density"/>
    <property type="evidence" value="ECO:0007669"/>
    <property type="project" value="UniProtKB-SubCell"/>
</dbReference>
<dbReference type="Gene3D" id="3.40.50.2300">
    <property type="match status" value="2"/>
</dbReference>
<dbReference type="SUPFAM" id="SSF53850">
    <property type="entry name" value="Periplasmic binding protein-like II"/>
    <property type="match status" value="1"/>
</dbReference>
<accession>A0A6H5FXW7</accession>
<feature type="binding site" evidence="24">
    <location>
        <position position="1028"/>
    </location>
    <ligand>
        <name>L-glutamate</name>
        <dbReference type="ChEBI" id="CHEBI:29985"/>
    </ligand>
</feature>
<dbReference type="InterPro" id="IPR049872">
    <property type="entry name" value="NMDA1-like_ligand-bd"/>
</dbReference>
<dbReference type="InterPro" id="IPR028082">
    <property type="entry name" value="Peripla_BP_I"/>
</dbReference>
<evidence type="ECO:0000256" key="1">
    <source>
        <dbReference type="ARBA" id="ARBA00004651"/>
    </source>
</evidence>
<organism evidence="31 32">
    <name type="scientific">Nesidiocoris tenuis</name>
    <dbReference type="NCBI Taxonomy" id="355587"/>
    <lineage>
        <taxon>Eukaryota</taxon>
        <taxon>Metazoa</taxon>
        <taxon>Ecdysozoa</taxon>
        <taxon>Arthropoda</taxon>
        <taxon>Hexapoda</taxon>
        <taxon>Insecta</taxon>
        <taxon>Pterygota</taxon>
        <taxon>Neoptera</taxon>
        <taxon>Paraneoptera</taxon>
        <taxon>Hemiptera</taxon>
        <taxon>Heteroptera</taxon>
        <taxon>Panheteroptera</taxon>
        <taxon>Cimicomorpha</taxon>
        <taxon>Miridae</taxon>
        <taxon>Dicyphina</taxon>
        <taxon>Nesidiocoris</taxon>
    </lineage>
</organism>
<dbReference type="Gene3D" id="1.10.287.70">
    <property type="match status" value="1"/>
</dbReference>
<evidence type="ECO:0000256" key="3">
    <source>
        <dbReference type="ARBA" id="ARBA00011106"/>
    </source>
</evidence>
<dbReference type="InterPro" id="IPR001508">
    <property type="entry name" value="Iono_Glu_rcpt_met"/>
</dbReference>
<keyword evidence="32" id="KW-1185">Reference proteome</keyword>
<evidence type="ECO:0000256" key="19">
    <source>
        <dbReference type="ARBA" id="ARBA00023286"/>
    </source>
</evidence>
<keyword evidence="18" id="KW-0628">Postsynaptic cell membrane</keyword>
<evidence type="ECO:0000313" key="32">
    <source>
        <dbReference type="Proteomes" id="UP000479000"/>
    </source>
</evidence>
<keyword evidence="12" id="KW-0770">Synapse</keyword>
<evidence type="ECO:0000256" key="6">
    <source>
        <dbReference type="ARBA" id="ARBA00022475"/>
    </source>
</evidence>
<evidence type="ECO:0000256" key="9">
    <source>
        <dbReference type="ARBA" id="ARBA00022837"/>
    </source>
</evidence>
<keyword evidence="10" id="KW-0460">Magnesium</keyword>
<keyword evidence="9" id="KW-0106">Calcium</keyword>
<feature type="transmembrane region" description="Helical" evidence="28">
    <location>
        <begin position="1113"/>
        <end position="1132"/>
    </location>
</feature>
<keyword evidence="11 28" id="KW-1133">Transmembrane helix</keyword>
<dbReference type="PANTHER" id="PTHR18966">
    <property type="entry name" value="IONOTROPIC GLUTAMATE RECEPTOR"/>
    <property type="match status" value="1"/>
</dbReference>
<dbReference type="InterPro" id="IPR001320">
    <property type="entry name" value="Iontro_rcpt_C"/>
</dbReference>
<keyword evidence="15 26" id="KW-1015">Disulfide bond</keyword>
<dbReference type="InterPro" id="IPR023346">
    <property type="entry name" value="Lysozyme-like_dom_sf"/>
</dbReference>
<dbReference type="FunFam" id="3.40.190.10:FF:000010">
    <property type="entry name" value="glutamate receptor ionotropic, NMDA 1 isoform X1"/>
    <property type="match status" value="1"/>
</dbReference>
<dbReference type="Pfam" id="PF00060">
    <property type="entry name" value="Lig_chan"/>
    <property type="match status" value="1"/>
</dbReference>
<evidence type="ECO:0000256" key="12">
    <source>
        <dbReference type="ARBA" id="ARBA00023018"/>
    </source>
</evidence>
<dbReference type="SUPFAM" id="SSF81324">
    <property type="entry name" value="Voltage-gated potassium channels"/>
    <property type="match status" value="1"/>
</dbReference>
<proteinExistence type="inferred from homology"/>
<evidence type="ECO:0000256" key="22">
    <source>
        <dbReference type="ARBA" id="ARBA00034100"/>
    </source>
</evidence>
<feature type="transmembrane region" description="Helical" evidence="28">
    <location>
        <begin position="1074"/>
        <end position="1092"/>
    </location>
</feature>
<keyword evidence="7" id="KW-0597">Phosphoprotein</keyword>
<evidence type="ECO:0000256" key="25">
    <source>
        <dbReference type="PIRSR" id="PIRSR601508-2"/>
    </source>
</evidence>
<keyword evidence="13" id="KW-0406">Ion transport</keyword>
<dbReference type="Pfam" id="PF10562">
    <property type="entry name" value="CaM_bdg_C0"/>
    <property type="match status" value="1"/>
</dbReference>
<dbReference type="OrthoDB" id="5984008at2759"/>
<evidence type="ECO:0000256" key="2">
    <source>
        <dbReference type="ARBA" id="ARBA00008685"/>
    </source>
</evidence>
<evidence type="ECO:0000256" key="17">
    <source>
        <dbReference type="ARBA" id="ARBA00023180"/>
    </source>
</evidence>
<dbReference type="InterPro" id="IPR015683">
    <property type="entry name" value="Ionotropic_Glu_rcpt"/>
</dbReference>
<evidence type="ECO:0000313" key="31">
    <source>
        <dbReference type="EMBL" id="CAA9994498.1"/>
    </source>
</evidence>
<dbReference type="SUPFAM" id="SSF53822">
    <property type="entry name" value="Periplasmic binding protein-like I"/>
    <property type="match status" value="1"/>
</dbReference>
<evidence type="ECO:0000256" key="23">
    <source>
        <dbReference type="ARBA" id="ARBA00034105"/>
    </source>
</evidence>
<gene>
    <name evidence="31" type="ORF">NTEN_LOCUS1314</name>
</gene>
<dbReference type="Pfam" id="PF01094">
    <property type="entry name" value="ANF_receptor"/>
    <property type="match status" value="1"/>
</dbReference>
<reference evidence="31 32" key="1">
    <citation type="submission" date="2020-02" db="EMBL/GenBank/DDBJ databases">
        <authorList>
            <person name="Ferguson B K."/>
        </authorList>
    </citation>
    <scope>NUCLEOTIDE SEQUENCE [LARGE SCALE GENOMIC DNA]</scope>
</reference>
<keyword evidence="17" id="KW-0325">Glycoprotein</keyword>
<evidence type="ECO:0000256" key="4">
    <source>
        <dbReference type="ARBA" id="ARBA00015895"/>
    </source>
</evidence>
<evidence type="ECO:0000256" key="10">
    <source>
        <dbReference type="ARBA" id="ARBA00022842"/>
    </source>
</evidence>
<evidence type="ECO:0000259" key="30">
    <source>
        <dbReference type="SMART" id="SM00918"/>
    </source>
</evidence>
<keyword evidence="8 28" id="KW-0812">Transmembrane</keyword>
<dbReference type="InterPro" id="IPR001828">
    <property type="entry name" value="ANF_lig-bd_rcpt"/>
</dbReference>
<comment type="function">
    <text evidence="21">NMDA receptor subtype of glutamate-gated ion channels with high calcium permeability and voltage-dependent sensitivity to magnesium. Mediated by glycine. This protein plays a key role in synaptic plasticity, synaptogenesis, excitotoxicity, memory acquisition and learning. It mediates neuronal functions in glutamate neurotransmission. Is involved in the cell surface targeting of NMDA receptors. Plays a role in associative learning and in long-term memory consolidation.</text>
</comment>
<dbReference type="InterPro" id="IPR018882">
    <property type="entry name" value="CaM-bd_C0_NMDA_rcpt_NR1"/>
</dbReference>
<keyword evidence="16" id="KW-0675">Receptor</keyword>
<feature type="transmembrane region" description="Helical" evidence="28">
    <location>
        <begin position="1329"/>
        <end position="1353"/>
    </location>
</feature>
<dbReference type="GO" id="GO:0038023">
    <property type="term" value="F:signaling receptor activity"/>
    <property type="evidence" value="ECO:0007669"/>
    <property type="project" value="InterPro"/>
</dbReference>
<evidence type="ECO:0000256" key="11">
    <source>
        <dbReference type="ARBA" id="ARBA00022989"/>
    </source>
</evidence>
<feature type="transmembrane region" description="Helical" evidence="28">
    <location>
        <begin position="1144"/>
        <end position="1170"/>
    </location>
</feature>
<dbReference type="EMBL" id="CADCXU010001994">
    <property type="protein sequence ID" value="CAA9994498.1"/>
    <property type="molecule type" value="Genomic_DNA"/>
</dbReference>
<feature type="site" description="Crucial to convey clamshell closure to channel opening" evidence="25">
    <location>
        <position position="1177"/>
    </location>
</feature>
<keyword evidence="6" id="KW-1003">Cell membrane</keyword>
<dbReference type="Gene3D" id="1.10.530.10">
    <property type="match status" value="1"/>
</dbReference>
<comment type="subunit">
    <text evidence="3">Forms a heteromeric NMDA channel with Nmdar2.</text>
</comment>
<evidence type="ECO:0000256" key="26">
    <source>
        <dbReference type="PIRSR" id="PIRSR601508-3"/>
    </source>
</evidence>
<keyword evidence="14 28" id="KW-0472">Membrane</keyword>
<evidence type="ECO:0000256" key="7">
    <source>
        <dbReference type="ARBA" id="ARBA00022553"/>
    </source>
</evidence>
<dbReference type="Proteomes" id="UP000479000">
    <property type="component" value="Unassembled WGS sequence"/>
</dbReference>
<dbReference type="GO" id="GO:0045211">
    <property type="term" value="C:postsynaptic membrane"/>
    <property type="evidence" value="ECO:0007669"/>
    <property type="project" value="UniProtKB-SubCell"/>
</dbReference>
<feature type="disulfide bond" evidence="26">
    <location>
        <begin position="1257"/>
        <end position="1314"/>
    </location>
</feature>
<dbReference type="Gene3D" id="3.40.190.10">
    <property type="entry name" value="Periplasmic binding protein-like II"/>
    <property type="match status" value="2"/>
</dbReference>
<feature type="site" description="Interaction with the cone snail toxin Con-ikot-ikot" evidence="25">
    <location>
        <position position="1207"/>
    </location>
</feature>
<dbReference type="Pfam" id="PF10613">
    <property type="entry name" value="Lig_chan-Glu_bd"/>
    <property type="match status" value="1"/>
</dbReference>
<comment type="subcellular location">
    <subcellularLocation>
        <location evidence="1">Cell membrane</location>
        <topology evidence="1">Multi-pass membrane protein</topology>
    </subcellularLocation>
    <subcellularLocation>
        <location evidence="22">Postsynaptic cell membrane</location>
    </subcellularLocation>
    <subcellularLocation>
        <location evidence="23">Postsynaptic density</location>
    </subcellularLocation>
</comment>
<feature type="domain" description="Ionotropic glutamate receptor C-terminal" evidence="29">
    <location>
        <begin position="920"/>
        <end position="1308"/>
    </location>
</feature>
<dbReference type="FunFam" id="3.40.50.2300:FF:000266">
    <property type="entry name" value="Glutamate [NMDA] receptor subunit 1"/>
    <property type="match status" value="1"/>
</dbReference>
<feature type="region of interest" description="Disordered" evidence="27">
    <location>
        <begin position="1425"/>
        <end position="1444"/>
    </location>
</feature>
<keyword evidence="5" id="KW-0813">Transport</keyword>
<keyword evidence="19" id="KW-1071">Ligand-gated ion channel</keyword>
<evidence type="ECO:0000256" key="15">
    <source>
        <dbReference type="ARBA" id="ARBA00023157"/>
    </source>
</evidence>
<comment type="similarity">
    <text evidence="2">Belongs to the glutamate-gated ion channel (TC 1.A.10.1) family.</text>
</comment>
<feature type="binding site" evidence="24">
    <location>
        <position position="1035"/>
    </location>
    <ligand>
        <name>L-glutamate</name>
        <dbReference type="ChEBI" id="CHEBI:29985"/>
    </ligand>
</feature>
<evidence type="ECO:0000259" key="29">
    <source>
        <dbReference type="SMART" id="SM00079"/>
    </source>
</evidence>
<dbReference type="GO" id="GO:0017146">
    <property type="term" value="C:NMDA selective glutamate receptor complex"/>
    <property type="evidence" value="ECO:0007669"/>
    <property type="project" value="UniProtKB-ARBA"/>
</dbReference>
<dbReference type="GO" id="GO:0035235">
    <property type="term" value="P:ionotropic glutamate receptor signaling pathway"/>
    <property type="evidence" value="ECO:0007669"/>
    <property type="project" value="UniProtKB-ARBA"/>
</dbReference>
<feature type="binding site" evidence="24">
    <location>
        <position position="1030"/>
    </location>
    <ligand>
        <name>L-glutamate</name>
        <dbReference type="ChEBI" id="CHEBI:29985"/>
    </ligand>
</feature>
<dbReference type="SMART" id="SM00079">
    <property type="entry name" value="PBPe"/>
    <property type="match status" value="1"/>
</dbReference>
<evidence type="ECO:0000256" key="5">
    <source>
        <dbReference type="ARBA" id="ARBA00022448"/>
    </source>
</evidence>
<evidence type="ECO:0000256" key="14">
    <source>
        <dbReference type="ARBA" id="ARBA00023136"/>
    </source>
</evidence>
<dbReference type="FunFam" id="3.40.190.10:FF:000177">
    <property type="entry name" value="Glutamate [NMDA] receptor subunit 1"/>
    <property type="match status" value="1"/>
</dbReference>
<dbReference type="SMART" id="SM00918">
    <property type="entry name" value="Lig_chan-Glu_bd"/>
    <property type="match status" value="1"/>
</dbReference>
<dbReference type="GO" id="GO:0015276">
    <property type="term" value="F:ligand-gated monoatomic ion channel activity"/>
    <property type="evidence" value="ECO:0007669"/>
    <property type="project" value="InterPro"/>
</dbReference>
<feature type="domain" description="Ionotropic glutamate receptor L-glutamate and glycine-binding" evidence="30">
    <location>
        <begin position="951"/>
        <end position="1019"/>
    </location>
</feature>